<reference evidence="4" key="1">
    <citation type="journal article" date="2019" name="Int. J. Syst. Evol. Microbiol.">
        <title>The Global Catalogue of Microorganisms (GCM) 10K type strain sequencing project: providing services to taxonomists for standard genome sequencing and annotation.</title>
        <authorList>
            <consortium name="The Broad Institute Genomics Platform"/>
            <consortium name="The Broad Institute Genome Sequencing Center for Infectious Disease"/>
            <person name="Wu L."/>
            <person name="Ma J."/>
        </authorList>
    </citation>
    <scope>NUCLEOTIDE SEQUENCE [LARGE SCALE GENOMIC DNA]</scope>
    <source>
        <strain evidence="4">JCM 18424</strain>
    </source>
</reference>
<dbReference type="SUPFAM" id="SSF82657">
    <property type="entry name" value="BolA-like"/>
    <property type="match status" value="1"/>
</dbReference>
<organism evidence="3 4">
    <name type="scientific">Wohlfahrtiimonas larvae</name>
    <dbReference type="NCBI Taxonomy" id="1157986"/>
    <lineage>
        <taxon>Bacteria</taxon>
        <taxon>Pseudomonadati</taxon>
        <taxon>Pseudomonadota</taxon>
        <taxon>Gammaproteobacteria</taxon>
        <taxon>Cardiobacteriales</taxon>
        <taxon>Ignatzschineriaceae</taxon>
        <taxon>Wohlfahrtiimonas</taxon>
    </lineage>
</organism>
<gene>
    <name evidence="3" type="ORF">GCM10023338_04390</name>
</gene>
<dbReference type="PANTHER" id="PTHR46229:SF2">
    <property type="entry name" value="BOLA-LIKE PROTEIN 1"/>
    <property type="match status" value="1"/>
</dbReference>
<comment type="similarity">
    <text evidence="1 2">Belongs to the BolA/IbaG family.</text>
</comment>
<dbReference type="Gene3D" id="3.30.300.90">
    <property type="entry name" value="BolA-like"/>
    <property type="match status" value="1"/>
</dbReference>
<proteinExistence type="inferred from homology"/>
<dbReference type="EMBL" id="BAABKE010000001">
    <property type="protein sequence ID" value="GAA5095224.1"/>
    <property type="molecule type" value="Genomic_DNA"/>
</dbReference>
<dbReference type="InterPro" id="IPR002634">
    <property type="entry name" value="BolA"/>
</dbReference>
<dbReference type="PANTHER" id="PTHR46229">
    <property type="entry name" value="BOLA TRANSCRIPTION REGULATOR"/>
    <property type="match status" value="1"/>
</dbReference>
<dbReference type="Pfam" id="PF01722">
    <property type="entry name" value="BolA"/>
    <property type="match status" value="1"/>
</dbReference>
<dbReference type="RefSeq" id="WP_077926124.1">
    <property type="nucleotide sequence ID" value="NZ_BAABKE010000001.1"/>
</dbReference>
<evidence type="ECO:0000256" key="2">
    <source>
        <dbReference type="RuleBase" id="RU003860"/>
    </source>
</evidence>
<evidence type="ECO:0000313" key="3">
    <source>
        <dbReference type="EMBL" id="GAA5095224.1"/>
    </source>
</evidence>
<evidence type="ECO:0000256" key="1">
    <source>
        <dbReference type="ARBA" id="ARBA00005578"/>
    </source>
</evidence>
<comment type="caution">
    <text evidence="3">The sequence shown here is derived from an EMBL/GenBank/DDBJ whole genome shotgun (WGS) entry which is preliminary data.</text>
</comment>
<evidence type="ECO:0000313" key="4">
    <source>
        <dbReference type="Proteomes" id="UP001500631"/>
    </source>
</evidence>
<keyword evidence="4" id="KW-1185">Reference proteome</keyword>
<dbReference type="InterPro" id="IPR036065">
    <property type="entry name" value="BolA-like_sf"/>
</dbReference>
<sequence>MMTKEEVTKRIEAGLQCEYILVTGDDGRHFDAIVVSEAFTGISKLKQHKLVYATLGDAMQTDEIHALAVRTYTPADWERVHAL</sequence>
<dbReference type="InterPro" id="IPR050961">
    <property type="entry name" value="BolA/IbaG_stress_morph_reg"/>
</dbReference>
<name>A0ABP9MJS4_9GAMM</name>
<dbReference type="PIRSF" id="PIRSF003113">
    <property type="entry name" value="BolA"/>
    <property type="match status" value="1"/>
</dbReference>
<dbReference type="Proteomes" id="UP001500631">
    <property type="component" value="Unassembled WGS sequence"/>
</dbReference>
<protein>
    <submittedName>
        <fullName evidence="3">BolA family transcriptional regulator</fullName>
    </submittedName>
</protein>
<accession>A0ABP9MJS4</accession>